<organism evidence="1 2">
    <name type="scientific">Photobacterium swingsii</name>
    <dbReference type="NCBI Taxonomy" id="680026"/>
    <lineage>
        <taxon>Bacteria</taxon>
        <taxon>Pseudomonadati</taxon>
        <taxon>Pseudomonadota</taxon>
        <taxon>Gammaproteobacteria</taxon>
        <taxon>Vibrionales</taxon>
        <taxon>Vibrionaceae</taxon>
        <taxon>Photobacterium</taxon>
    </lineage>
</organism>
<evidence type="ECO:0008006" key="3">
    <source>
        <dbReference type="Google" id="ProtNLM"/>
    </source>
</evidence>
<protein>
    <recommendedName>
        <fullName evidence="3">RiboL-PSP-HEPN domain-containing protein</fullName>
    </recommendedName>
</protein>
<name>A0A2T3NQW3_9GAMM</name>
<dbReference type="RefSeq" id="WP_107303186.1">
    <property type="nucleotide sequence ID" value="NZ_AP024853.1"/>
</dbReference>
<proteinExistence type="predicted"/>
<reference evidence="1 2" key="1">
    <citation type="submission" date="2018-01" db="EMBL/GenBank/DDBJ databases">
        <title>Whole genome sequencing of Histamine producing bacteria.</title>
        <authorList>
            <person name="Butler K."/>
        </authorList>
    </citation>
    <scope>NUCLEOTIDE SEQUENCE [LARGE SCALE GENOMIC DNA]</scope>
    <source>
        <strain evidence="1 2">DSM 24669</strain>
    </source>
</reference>
<dbReference type="Proteomes" id="UP000240481">
    <property type="component" value="Unassembled WGS sequence"/>
</dbReference>
<dbReference type="OrthoDB" id="6629869at2"/>
<gene>
    <name evidence="1" type="ORF">C9I94_24460</name>
</gene>
<evidence type="ECO:0000313" key="2">
    <source>
        <dbReference type="Proteomes" id="UP000240481"/>
    </source>
</evidence>
<evidence type="ECO:0000313" key="1">
    <source>
        <dbReference type="EMBL" id="PSW18660.1"/>
    </source>
</evidence>
<dbReference type="EMBL" id="PYLZ01000026">
    <property type="protein sequence ID" value="PSW18660.1"/>
    <property type="molecule type" value="Genomic_DNA"/>
</dbReference>
<comment type="caution">
    <text evidence="1">The sequence shown here is derived from an EMBL/GenBank/DDBJ whole genome shotgun (WGS) entry which is preliminary data.</text>
</comment>
<sequence length="224" mass="26398">MEIDFFESGLMTFCHDAKITFREIKRFHDLTESAWKQQDDDLQEFLSKELESIPEERHDDYISSYGQDLHENQTLFPNIHRFSIVISIHSYFEDTLNQLADILEKSVANAQKYKSFKSKFKGATIACAKAYIEKVGELDLAFLEANWEQIRMVNRLRNQLVHEAGFLPRLSDHDINKYVSTNEFLSGRPNSKVSIEPMFIDFYIELIVTFFDELDQEITRFMQK</sequence>
<keyword evidence="2" id="KW-1185">Reference proteome</keyword>
<dbReference type="AlphaFoldDB" id="A0A2T3NQW3"/>
<accession>A0A2T3NQW3</accession>